<dbReference type="InterPro" id="IPR002129">
    <property type="entry name" value="PyrdxlP-dep_de-COase"/>
</dbReference>
<dbReference type="GO" id="GO:0030170">
    <property type="term" value="F:pyridoxal phosphate binding"/>
    <property type="evidence" value="ECO:0007669"/>
    <property type="project" value="InterPro"/>
</dbReference>
<gene>
    <name evidence="4" type="ORF">IM811_007298</name>
</gene>
<dbReference type="Proteomes" id="UP000616885">
    <property type="component" value="Unassembled WGS sequence"/>
</dbReference>
<accession>A0A8H7NI06</accession>
<dbReference type="InterPro" id="IPR015424">
    <property type="entry name" value="PyrdxlP-dep_Trfase"/>
</dbReference>
<dbReference type="GO" id="GO:0005737">
    <property type="term" value="C:cytoplasm"/>
    <property type="evidence" value="ECO:0007669"/>
    <property type="project" value="TreeGrafter"/>
</dbReference>
<protein>
    <recommendedName>
        <fullName evidence="6">Aromatic-L-amino-acid decarboxylase</fullName>
    </recommendedName>
</protein>
<organism evidence="4 5">
    <name type="scientific">Bionectria ochroleuca</name>
    <name type="common">Gliocladium roseum</name>
    <dbReference type="NCBI Taxonomy" id="29856"/>
    <lineage>
        <taxon>Eukaryota</taxon>
        <taxon>Fungi</taxon>
        <taxon>Dikarya</taxon>
        <taxon>Ascomycota</taxon>
        <taxon>Pezizomycotina</taxon>
        <taxon>Sordariomycetes</taxon>
        <taxon>Hypocreomycetidae</taxon>
        <taxon>Hypocreales</taxon>
        <taxon>Bionectriaceae</taxon>
        <taxon>Clonostachys</taxon>
    </lineage>
</organism>
<comment type="cofactor">
    <cofactor evidence="1">
        <name>pyridoxal 5'-phosphate</name>
        <dbReference type="ChEBI" id="CHEBI:597326"/>
    </cofactor>
</comment>
<keyword evidence="2" id="KW-0210">Decarboxylase</keyword>
<evidence type="ECO:0000313" key="4">
    <source>
        <dbReference type="EMBL" id="KAF9756354.1"/>
    </source>
</evidence>
<reference evidence="4" key="1">
    <citation type="submission" date="2020-10" db="EMBL/GenBank/DDBJ databases">
        <title>High-Quality Genome Resource of Clonostachys rosea strain S41 by Oxford Nanopore Long-Read Sequencing.</title>
        <authorList>
            <person name="Wang H."/>
        </authorList>
    </citation>
    <scope>NUCLEOTIDE SEQUENCE</scope>
    <source>
        <strain evidence="4">S41</strain>
    </source>
</reference>
<keyword evidence="2" id="KW-0456">Lyase</keyword>
<dbReference type="PRINTS" id="PR00800">
    <property type="entry name" value="YHDCRBOXLASE"/>
</dbReference>
<dbReference type="Pfam" id="PF00282">
    <property type="entry name" value="Pyridoxal_deC"/>
    <property type="match status" value="1"/>
</dbReference>
<dbReference type="InterPro" id="IPR010977">
    <property type="entry name" value="Aromatic_deC"/>
</dbReference>
<evidence type="ECO:0008006" key="6">
    <source>
        <dbReference type="Google" id="ProtNLM"/>
    </source>
</evidence>
<proteinExistence type="predicted"/>
<dbReference type="Gene3D" id="1.20.1340.10">
    <property type="entry name" value="dopa decarboxylase, N-terminal domain"/>
    <property type="match status" value="1"/>
</dbReference>
<dbReference type="GO" id="GO:0016831">
    <property type="term" value="F:carboxy-lyase activity"/>
    <property type="evidence" value="ECO:0007669"/>
    <property type="project" value="UniProtKB-KW"/>
</dbReference>
<evidence type="ECO:0000256" key="3">
    <source>
        <dbReference type="ARBA" id="ARBA00022898"/>
    </source>
</evidence>
<keyword evidence="3" id="KW-0663">Pyridoxal phosphate</keyword>
<evidence type="ECO:0000256" key="2">
    <source>
        <dbReference type="ARBA" id="ARBA00022793"/>
    </source>
</evidence>
<dbReference type="GO" id="GO:0019752">
    <property type="term" value="P:carboxylic acid metabolic process"/>
    <property type="evidence" value="ECO:0007669"/>
    <property type="project" value="InterPro"/>
</dbReference>
<comment type="caution">
    <text evidence="4">The sequence shown here is derived from an EMBL/GenBank/DDBJ whole genome shotgun (WGS) entry which is preliminary data.</text>
</comment>
<evidence type="ECO:0000256" key="1">
    <source>
        <dbReference type="ARBA" id="ARBA00001933"/>
    </source>
</evidence>
<dbReference type="SUPFAM" id="SSF53383">
    <property type="entry name" value="PLP-dependent transferases"/>
    <property type="match status" value="1"/>
</dbReference>
<dbReference type="AlphaFoldDB" id="A0A8H7NI06"/>
<evidence type="ECO:0000313" key="5">
    <source>
        <dbReference type="Proteomes" id="UP000616885"/>
    </source>
</evidence>
<dbReference type="PANTHER" id="PTHR11999">
    <property type="entry name" value="GROUP II PYRIDOXAL-5-PHOSPHATE DECARBOXYLASE"/>
    <property type="match status" value="1"/>
</dbReference>
<dbReference type="GO" id="GO:0006520">
    <property type="term" value="P:amino acid metabolic process"/>
    <property type="evidence" value="ECO:0007669"/>
    <property type="project" value="InterPro"/>
</dbReference>
<dbReference type="EMBL" id="JADCTT010000002">
    <property type="protein sequence ID" value="KAF9756354.1"/>
    <property type="molecule type" value="Genomic_DNA"/>
</dbReference>
<dbReference type="PANTHER" id="PTHR11999:SF70">
    <property type="entry name" value="MIP05841P"/>
    <property type="match status" value="1"/>
</dbReference>
<name>A0A8H7NI06_BIOOC</name>
<sequence length="110" mass="11880">MNSQEFREAAKAAIDDITKYYDNVGSQKVLSTVTPGYLRPLLPASAPAKGESWEAIHADIESKILPGITHWASPKFMAFFPCSSSFPAALGEMYSNTFSEHISTGSAVPP</sequence>